<comment type="function">
    <text evidence="1">Probable aspartic protease that is responsible for the proteolytic cleavage of the RNA polymerase sigma E factor (SigE/spoIIGB) to yield the active peptide in the mother cell during sporulation. Responds to a signal from the forespore that is triggered by the extracellular signal protein SpoIIR.</text>
</comment>
<keyword evidence="3" id="KW-0812">Transmembrane</keyword>
<comment type="caution">
    <text evidence="4">The sequence shown here is derived from an EMBL/GenBank/DDBJ whole genome shotgun (WGS) entry which is preliminary data.</text>
</comment>
<evidence type="ECO:0000256" key="1">
    <source>
        <dbReference type="PIRNR" id="PIRNR018571"/>
    </source>
</evidence>
<feature type="active site" evidence="2">
    <location>
        <position position="169"/>
    </location>
</feature>
<dbReference type="Pfam" id="PF03419">
    <property type="entry name" value="Peptidase_U4"/>
    <property type="match status" value="1"/>
</dbReference>
<dbReference type="PIRSF" id="PIRSF018571">
    <property type="entry name" value="SpoIIGA"/>
    <property type="match status" value="1"/>
</dbReference>
<comment type="subcellular location">
    <subcellularLocation>
        <location evidence="1">Cell membrane</location>
    </subcellularLocation>
</comment>
<dbReference type="NCBIfam" id="TIGR02854">
    <property type="entry name" value="spore_II_GA"/>
    <property type="match status" value="1"/>
</dbReference>
<feature type="transmembrane region" description="Helical" evidence="3">
    <location>
        <begin position="77"/>
        <end position="97"/>
    </location>
</feature>
<dbReference type="GO" id="GO:0030436">
    <property type="term" value="P:asexual sporulation"/>
    <property type="evidence" value="ECO:0007669"/>
    <property type="project" value="InterPro"/>
</dbReference>
<dbReference type="Proteomes" id="UP000571017">
    <property type="component" value="Unassembled WGS sequence"/>
</dbReference>
<dbReference type="EC" id="3.4.23.-" evidence="1"/>
<accession>A0A838CQB1</accession>
<keyword evidence="1" id="KW-1003">Cell membrane</keyword>
<dbReference type="AlphaFoldDB" id="A0A838CQB1"/>
<name>A0A838CQB1_9BACI</name>
<dbReference type="GO" id="GO:0005886">
    <property type="term" value="C:plasma membrane"/>
    <property type="evidence" value="ECO:0007669"/>
    <property type="project" value="UniProtKB-SubCell"/>
</dbReference>
<keyword evidence="3" id="KW-1133">Transmembrane helix</keyword>
<evidence type="ECO:0000256" key="3">
    <source>
        <dbReference type="SAM" id="Phobius"/>
    </source>
</evidence>
<dbReference type="GO" id="GO:0006508">
    <property type="term" value="P:proteolysis"/>
    <property type="evidence" value="ECO:0007669"/>
    <property type="project" value="UniProtKB-KW"/>
</dbReference>
<keyword evidence="1 3" id="KW-0472">Membrane</keyword>
<dbReference type="GO" id="GO:0030435">
    <property type="term" value="P:sporulation resulting in formation of a cellular spore"/>
    <property type="evidence" value="ECO:0007669"/>
    <property type="project" value="UniProtKB-KW"/>
</dbReference>
<sequence>MDAMILNLTLGLTRGKSSKLRLILAALIASSMVPLTILMPGSFFTTSVGKIVLSLIIVWVAFRFVSLRSFLMQWVSFYFITFAIGGSMMGVHFFLMSDIQVEGGTVVTFSGGYGDPVSWLFVFVGFPCSYFFTKWRFNQIAVHQMKLDNIYEVTVNWSGKSAVCQGMVDSGNQLIDPVTRKMVFLADHQVLIQLLEKEVLEYLTMDRVVTSMDDLPDEVQKNVRLVPFQAAGNGGQLLVTLMVDSITIQTPEGALTLNHPLLGIQHHDLTHDQSYQMLIHPHVMVKGRTA</sequence>
<evidence type="ECO:0000313" key="5">
    <source>
        <dbReference type="Proteomes" id="UP000571017"/>
    </source>
</evidence>
<keyword evidence="1" id="KW-0749">Sporulation</keyword>
<comment type="similarity">
    <text evidence="1">Belongs to the peptidase U4 family.</text>
</comment>
<dbReference type="EMBL" id="JACEFG010000001">
    <property type="protein sequence ID" value="MBA2174257.1"/>
    <property type="molecule type" value="Genomic_DNA"/>
</dbReference>
<feature type="transmembrane region" description="Helical" evidence="3">
    <location>
        <begin position="20"/>
        <end position="41"/>
    </location>
</feature>
<evidence type="ECO:0000256" key="2">
    <source>
        <dbReference type="PIRSR" id="PIRSR018571-1"/>
    </source>
</evidence>
<keyword evidence="1" id="KW-0378">Hydrolase</keyword>
<gene>
    <name evidence="4" type="primary">spoIIGA</name>
    <name evidence="4" type="ORF">H0266_04995</name>
</gene>
<dbReference type="GO" id="GO:0004190">
    <property type="term" value="F:aspartic-type endopeptidase activity"/>
    <property type="evidence" value="ECO:0007669"/>
    <property type="project" value="UniProtKB-KW"/>
</dbReference>
<keyword evidence="1" id="KW-0064">Aspartyl protease</keyword>
<keyword evidence="5" id="KW-1185">Reference proteome</keyword>
<evidence type="ECO:0000313" key="4">
    <source>
        <dbReference type="EMBL" id="MBA2174257.1"/>
    </source>
</evidence>
<protein>
    <recommendedName>
        <fullName evidence="1">Sporulation sigma-E factor-processing peptidase</fullName>
        <ecNumber evidence="1">3.4.23.-</ecNumber>
    </recommendedName>
    <alternativeName>
        <fullName evidence="1">Membrane-associated aspartic protease</fullName>
    </alternativeName>
    <alternativeName>
        <fullName evidence="1">Stage II sporulation protein GA</fullName>
    </alternativeName>
</protein>
<feature type="transmembrane region" description="Helical" evidence="3">
    <location>
        <begin position="47"/>
        <end position="65"/>
    </location>
</feature>
<reference evidence="4 5" key="1">
    <citation type="journal article" date="2004" name="Extremophiles">
        <title>Halobacillus locisalis sp. nov., a halophilic bacterium isolated from a marine solar saltern of the Yellow Sea in Korea.</title>
        <authorList>
            <person name="Yoon J.H."/>
            <person name="Kang K.H."/>
            <person name="Oh T.K."/>
            <person name="Park Y.H."/>
        </authorList>
    </citation>
    <scope>NUCLEOTIDE SEQUENCE [LARGE SCALE GENOMIC DNA]</scope>
    <source>
        <strain evidence="4 5">KCTC 3788</strain>
    </source>
</reference>
<comment type="subunit">
    <text evidence="1">Self-associates. Interacts with SigE. Interacts with SpoIIR.</text>
</comment>
<organism evidence="4 5">
    <name type="scientific">Halobacillus locisalis</name>
    <dbReference type="NCBI Taxonomy" id="220753"/>
    <lineage>
        <taxon>Bacteria</taxon>
        <taxon>Bacillati</taxon>
        <taxon>Bacillota</taxon>
        <taxon>Bacilli</taxon>
        <taxon>Bacillales</taxon>
        <taxon>Bacillaceae</taxon>
        <taxon>Halobacillus</taxon>
    </lineage>
</organism>
<feature type="transmembrane region" description="Helical" evidence="3">
    <location>
        <begin position="117"/>
        <end position="137"/>
    </location>
</feature>
<keyword evidence="1" id="KW-0645">Protease</keyword>
<dbReference type="InterPro" id="IPR005081">
    <property type="entry name" value="SpoIIGA"/>
</dbReference>
<proteinExistence type="inferred from homology"/>